<organism evidence="1 2">
    <name type="scientific">Nocardiopsis alborubida</name>
    <dbReference type="NCBI Taxonomy" id="146802"/>
    <lineage>
        <taxon>Bacteria</taxon>
        <taxon>Bacillati</taxon>
        <taxon>Actinomycetota</taxon>
        <taxon>Actinomycetes</taxon>
        <taxon>Streptosporangiales</taxon>
        <taxon>Nocardiopsidaceae</taxon>
        <taxon>Nocardiopsis</taxon>
    </lineage>
</organism>
<evidence type="ECO:0000313" key="2">
    <source>
        <dbReference type="Proteomes" id="UP000553209"/>
    </source>
</evidence>
<sequence>MGLYLASSCGCGEDDLIGAWTYPAGRPYRRAPVGAAVCSRADHQVAVHQWVHGRAGVAPDEIGFTPTPETEKRAPWLDEGAVHARRALVATLAGLASIPPEEGERYGSAQALVLEQGRAWTPTPLDADLEDYRGEPGHCFEFAARMADAVPGLVYVEGYAILFPGCTWAVPHAWVGRLSDGAALDPTWAQPGPAYFGVPLTAAYRRAVPRALSGTLSVLVDILPRSVCADGLPPGAAATGTDQAV</sequence>
<evidence type="ECO:0000313" key="1">
    <source>
        <dbReference type="EMBL" id="NKY96771.1"/>
    </source>
</evidence>
<proteinExistence type="predicted"/>
<dbReference type="RefSeq" id="WP_061081268.1">
    <property type="nucleotide sequence ID" value="NZ_JAAXPG010000002.1"/>
</dbReference>
<dbReference type="AlphaFoldDB" id="A0A7X6M8Y0"/>
<protein>
    <submittedName>
        <fullName evidence="1">Uncharacterized protein</fullName>
    </submittedName>
</protein>
<reference evidence="1 2" key="1">
    <citation type="submission" date="2020-04" db="EMBL/GenBank/DDBJ databases">
        <title>MicrobeNet Type strains.</title>
        <authorList>
            <person name="Nicholson A.C."/>
        </authorList>
    </citation>
    <scope>NUCLEOTIDE SEQUENCE [LARGE SCALE GENOMIC DNA]</scope>
    <source>
        <strain evidence="1 2">ATCC 23612</strain>
    </source>
</reference>
<dbReference type="EMBL" id="JAAXPG010000002">
    <property type="protein sequence ID" value="NKY96771.1"/>
    <property type="molecule type" value="Genomic_DNA"/>
</dbReference>
<comment type="caution">
    <text evidence="1">The sequence shown here is derived from an EMBL/GenBank/DDBJ whole genome shotgun (WGS) entry which is preliminary data.</text>
</comment>
<gene>
    <name evidence="1" type="ORF">HGB44_03640</name>
</gene>
<dbReference type="Proteomes" id="UP000553209">
    <property type="component" value="Unassembled WGS sequence"/>
</dbReference>
<name>A0A7X6M8Y0_9ACTN</name>
<accession>A0A7X6M8Y0</accession>
<keyword evidence="2" id="KW-1185">Reference proteome</keyword>